<proteinExistence type="predicted"/>
<dbReference type="Pfam" id="PF00072">
    <property type="entry name" value="Response_reg"/>
    <property type="match status" value="1"/>
</dbReference>
<dbReference type="InterPro" id="IPR011006">
    <property type="entry name" value="CheY-like_superfamily"/>
</dbReference>
<evidence type="ECO:0000313" key="8">
    <source>
        <dbReference type="Proteomes" id="UP000824265"/>
    </source>
</evidence>
<protein>
    <recommendedName>
        <fullName evidence="1">Stage 0 sporulation protein A homolog</fullName>
    </recommendedName>
</protein>
<dbReference type="InterPro" id="IPR003607">
    <property type="entry name" value="HD/PDEase_dom"/>
</dbReference>
<reference evidence="7" key="2">
    <citation type="submission" date="2021-04" db="EMBL/GenBank/DDBJ databases">
        <authorList>
            <person name="Gilroy R."/>
        </authorList>
    </citation>
    <scope>NUCLEOTIDE SEQUENCE</scope>
    <source>
        <strain evidence="7">CHK195-6426</strain>
    </source>
</reference>
<dbReference type="Gene3D" id="1.10.3210.10">
    <property type="entry name" value="Hypothetical protein af1432"/>
    <property type="match status" value="1"/>
</dbReference>
<dbReference type="PANTHER" id="PTHR45228">
    <property type="entry name" value="CYCLIC DI-GMP PHOSPHODIESTERASE TM_0186-RELATED"/>
    <property type="match status" value="1"/>
</dbReference>
<evidence type="ECO:0000256" key="3">
    <source>
        <dbReference type="PROSITE-ProRule" id="PRU00169"/>
    </source>
</evidence>
<dbReference type="SMART" id="SM00471">
    <property type="entry name" value="HDc"/>
    <property type="match status" value="1"/>
</dbReference>
<dbReference type="EMBL" id="DXGH01000003">
    <property type="protein sequence ID" value="HIW80037.1"/>
    <property type="molecule type" value="Genomic_DNA"/>
</dbReference>
<dbReference type="Proteomes" id="UP000824265">
    <property type="component" value="Unassembled WGS sequence"/>
</dbReference>
<evidence type="ECO:0000259" key="5">
    <source>
        <dbReference type="PROSITE" id="PS50110"/>
    </source>
</evidence>
<dbReference type="PANTHER" id="PTHR45228:SF4">
    <property type="entry name" value="LIPOPROTEIN"/>
    <property type="match status" value="1"/>
</dbReference>
<feature type="domain" description="HD-GYP" evidence="6">
    <location>
        <begin position="155"/>
        <end position="363"/>
    </location>
</feature>
<dbReference type="Pfam" id="PF13487">
    <property type="entry name" value="HD_5"/>
    <property type="match status" value="1"/>
</dbReference>
<dbReference type="SUPFAM" id="SSF109604">
    <property type="entry name" value="HD-domain/PDEase-like"/>
    <property type="match status" value="1"/>
</dbReference>
<reference evidence="7" key="1">
    <citation type="journal article" date="2021" name="PeerJ">
        <title>Extensive microbial diversity within the chicken gut microbiome revealed by metagenomics and culture.</title>
        <authorList>
            <person name="Gilroy R."/>
            <person name="Ravi A."/>
            <person name="Getino M."/>
            <person name="Pursley I."/>
            <person name="Horton D.L."/>
            <person name="Alikhan N.F."/>
            <person name="Baker D."/>
            <person name="Gharbi K."/>
            <person name="Hall N."/>
            <person name="Watson M."/>
            <person name="Adriaenssens E.M."/>
            <person name="Foster-Nyarko E."/>
            <person name="Jarju S."/>
            <person name="Secka A."/>
            <person name="Antonio M."/>
            <person name="Oren A."/>
            <person name="Chaudhuri R.R."/>
            <person name="La Ragione R."/>
            <person name="Hildebrand F."/>
            <person name="Pallen M.J."/>
        </authorList>
    </citation>
    <scope>NUCLEOTIDE SEQUENCE</scope>
    <source>
        <strain evidence="7">CHK195-6426</strain>
    </source>
</reference>
<dbReference type="AlphaFoldDB" id="A0A9D1U9Z5"/>
<organism evidence="7 8">
    <name type="scientific">Candidatus Acetatifactor stercoripullorum</name>
    <dbReference type="NCBI Taxonomy" id="2838414"/>
    <lineage>
        <taxon>Bacteria</taxon>
        <taxon>Bacillati</taxon>
        <taxon>Bacillota</taxon>
        <taxon>Clostridia</taxon>
        <taxon>Lachnospirales</taxon>
        <taxon>Lachnospiraceae</taxon>
        <taxon>Acetatifactor</taxon>
    </lineage>
</organism>
<dbReference type="Gene3D" id="3.40.50.2300">
    <property type="match status" value="1"/>
</dbReference>
<dbReference type="CDD" id="cd00077">
    <property type="entry name" value="HDc"/>
    <property type="match status" value="1"/>
</dbReference>
<dbReference type="InterPro" id="IPR037522">
    <property type="entry name" value="HD_GYP_dom"/>
</dbReference>
<feature type="domain" description="Response regulatory" evidence="5">
    <location>
        <begin position="4"/>
        <end position="121"/>
    </location>
</feature>
<dbReference type="GO" id="GO:0000160">
    <property type="term" value="P:phosphorelay signal transduction system"/>
    <property type="evidence" value="ECO:0007669"/>
    <property type="project" value="InterPro"/>
</dbReference>
<gene>
    <name evidence="7" type="ORF">H9742_00685</name>
</gene>
<sequence length="370" mass="42309">MKNLVLIVDDAELNRELLKDILRDEYYVAEAKSGREAVEALQKFHEEISVVLLDLVMPQMDGFGVLEFMHKKEFLGKIPVLVISGETSVSAEKRCFEYGVSDFIKKPFDTTLVKKRVDNITRLFQYQNRLEATVEKQTATLRRQYKLLQQQAEKLRLRNESITDILGTVVEYRNLESGQHIMRVRGFTRILAKELMKSYPEYGLTEQKIETIAGASALHDIGKIAIPDNILLKPAKLTPQEYEYMKSHTVRGAEILKNINDVWDEEYKQAAYEICRHHHERYDGRGYPDGLAGEEIPISAQLVSVADVYDALVSPRVYKGAYAKEEAFQMILTGQCGTFSPKLLKCLRSVKKEFEAFADENGEKRDDGSI</sequence>
<dbReference type="InterPro" id="IPR052020">
    <property type="entry name" value="Cyclic_di-GMP/3'3'-cGAMP_PDE"/>
</dbReference>
<dbReference type="SUPFAM" id="SSF52172">
    <property type="entry name" value="CheY-like"/>
    <property type="match status" value="1"/>
</dbReference>
<evidence type="ECO:0000259" key="6">
    <source>
        <dbReference type="PROSITE" id="PS51832"/>
    </source>
</evidence>
<dbReference type="RefSeq" id="WP_318702942.1">
    <property type="nucleotide sequence ID" value="NZ_CALWMU010000025.1"/>
</dbReference>
<evidence type="ECO:0000256" key="2">
    <source>
        <dbReference type="ARBA" id="ARBA00024867"/>
    </source>
</evidence>
<accession>A0A9D1U9Z5</accession>
<feature type="coiled-coil region" evidence="4">
    <location>
        <begin position="138"/>
        <end position="165"/>
    </location>
</feature>
<keyword evidence="4" id="KW-0175">Coiled coil</keyword>
<feature type="modified residue" description="4-aspartylphosphate" evidence="3">
    <location>
        <position position="54"/>
    </location>
</feature>
<evidence type="ECO:0000256" key="4">
    <source>
        <dbReference type="SAM" id="Coils"/>
    </source>
</evidence>
<dbReference type="PROSITE" id="PS51832">
    <property type="entry name" value="HD_GYP"/>
    <property type="match status" value="1"/>
</dbReference>
<evidence type="ECO:0000313" key="7">
    <source>
        <dbReference type="EMBL" id="HIW80037.1"/>
    </source>
</evidence>
<name>A0A9D1U9Z5_9FIRM</name>
<dbReference type="SMART" id="SM00448">
    <property type="entry name" value="REC"/>
    <property type="match status" value="1"/>
</dbReference>
<keyword evidence="3" id="KW-0597">Phosphoprotein</keyword>
<evidence type="ECO:0000256" key="1">
    <source>
        <dbReference type="ARBA" id="ARBA00018672"/>
    </source>
</evidence>
<comment type="function">
    <text evidence="2">May play the central regulatory role in sporulation. It may be an element of the effector pathway responsible for the activation of sporulation genes in response to nutritional stress. Spo0A may act in concert with spo0H (a sigma factor) to control the expression of some genes that are critical to the sporulation process.</text>
</comment>
<comment type="caution">
    <text evidence="7">The sequence shown here is derived from an EMBL/GenBank/DDBJ whole genome shotgun (WGS) entry which is preliminary data.</text>
</comment>
<dbReference type="PROSITE" id="PS50110">
    <property type="entry name" value="RESPONSE_REGULATORY"/>
    <property type="match status" value="1"/>
</dbReference>
<dbReference type="InterPro" id="IPR001789">
    <property type="entry name" value="Sig_transdc_resp-reg_receiver"/>
</dbReference>